<gene>
    <name evidence="9" type="ORF">DesU5LDRAFT_1847</name>
</gene>
<dbReference type="InterPro" id="IPR002656">
    <property type="entry name" value="Acyl_transf_3_dom"/>
</dbReference>
<keyword evidence="6 7" id="KW-0472">Membrane</keyword>
<dbReference type="eggNOG" id="COG1835">
    <property type="taxonomic scope" value="Bacteria"/>
</dbReference>
<feature type="transmembrane region" description="Helical" evidence="7">
    <location>
        <begin position="277"/>
        <end position="299"/>
    </location>
</feature>
<protein>
    <recommendedName>
        <fullName evidence="8">Acyltransferase 3 domain-containing protein</fullName>
    </recommendedName>
</protein>
<keyword evidence="4 7" id="KW-0812">Transmembrane</keyword>
<dbReference type="AlphaFoldDB" id="I2Q168"/>
<sequence>MSTRALVSPDISRRFDVLRTLLVAFIIGVHVEKGVQAYYAAVPDGLRAWLALVNHNLYRLCVPVFFSISGYLFSLTYTPTAAAYGRMVVKKTKTILLPYLLFNAITIALILVFNKVPYIGDINDLRADGIAKYLLGVYRFPAVYTLWFLRDLYVYFLLAPVFYVVSEEIPLLGLPLFWAIWMFVPQAGLPVELSGLFFFYAGYLLSRTRADLDAAKRLTLPVAALYGGMALATAHVEFHYGFPPLYHLLYRNTLICGTFALWLLTGYSWLGRSKLLLGLSGVSFFVYLVHEPLLSYLIYGTRFLFHPSGSAAGVAYMLLLLFVTFALCTGLARLCVRYAPAAYALATGSRLPR</sequence>
<keyword evidence="5 7" id="KW-1133">Transmembrane helix</keyword>
<feature type="transmembrane region" description="Helical" evidence="7">
    <location>
        <begin position="187"/>
        <end position="206"/>
    </location>
</feature>
<dbReference type="PANTHER" id="PTHR40074">
    <property type="entry name" value="O-ACETYLTRANSFERASE WECH"/>
    <property type="match status" value="1"/>
</dbReference>
<name>I2Q168_9BACT</name>
<reference evidence="9" key="1">
    <citation type="submission" date="2011-11" db="EMBL/GenBank/DDBJ databases">
        <title>Improved High-Quality Draft sequence of Desulfovibrio sp. U5L.</title>
        <authorList>
            <consortium name="US DOE Joint Genome Institute"/>
            <person name="Lucas S."/>
            <person name="Han J."/>
            <person name="Lapidus A."/>
            <person name="Cheng J.-F."/>
            <person name="Goodwin L."/>
            <person name="Pitluck S."/>
            <person name="Peters L."/>
            <person name="Ovchinnikova G."/>
            <person name="Held B."/>
            <person name="Detter J.C."/>
            <person name="Han C."/>
            <person name="Tapia R."/>
            <person name="Land M."/>
            <person name="Hauser L."/>
            <person name="Kyrpides N."/>
            <person name="Ivanova N."/>
            <person name="Pagani I."/>
            <person name="Gabster J."/>
            <person name="Walker C."/>
            <person name="Stolyar S."/>
            <person name="Stahl D."/>
            <person name="Arkin A."/>
            <person name="Dehal P."/>
            <person name="Hazen T."/>
            <person name="Woyke T."/>
        </authorList>
    </citation>
    <scope>NUCLEOTIDE SEQUENCE [LARGE SCALE GENOMIC DNA]</scope>
    <source>
        <strain evidence="9">U5L</strain>
    </source>
</reference>
<feature type="transmembrane region" description="Helical" evidence="7">
    <location>
        <begin position="96"/>
        <end position="118"/>
    </location>
</feature>
<evidence type="ECO:0000256" key="6">
    <source>
        <dbReference type="ARBA" id="ARBA00023136"/>
    </source>
</evidence>
<feature type="transmembrane region" description="Helical" evidence="7">
    <location>
        <begin position="130"/>
        <end position="149"/>
    </location>
</feature>
<evidence type="ECO:0000256" key="5">
    <source>
        <dbReference type="ARBA" id="ARBA00022989"/>
    </source>
</evidence>
<organism evidence="9">
    <name type="scientific">Desulfovibrio sp. U5L</name>
    <dbReference type="NCBI Taxonomy" id="596152"/>
    <lineage>
        <taxon>Bacteria</taxon>
        <taxon>Pseudomonadati</taxon>
        <taxon>Thermodesulfobacteriota</taxon>
        <taxon>Desulfovibrionia</taxon>
        <taxon>Desulfovibrionales</taxon>
        <taxon>Desulfovibrionaceae</taxon>
        <taxon>Desulfovibrio</taxon>
    </lineage>
</organism>
<dbReference type="GO" id="GO:0016413">
    <property type="term" value="F:O-acetyltransferase activity"/>
    <property type="evidence" value="ECO:0007669"/>
    <property type="project" value="TreeGrafter"/>
</dbReference>
<feature type="domain" description="Acyltransferase 3" evidence="8">
    <location>
        <begin position="15"/>
        <end position="332"/>
    </location>
</feature>
<evidence type="ECO:0000256" key="2">
    <source>
        <dbReference type="ARBA" id="ARBA00007400"/>
    </source>
</evidence>
<proteinExistence type="inferred from homology"/>
<feature type="transmembrane region" description="Helical" evidence="7">
    <location>
        <begin position="311"/>
        <end position="332"/>
    </location>
</feature>
<comment type="similarity">
    <text evidence="2">Belongs to the acyltransferase 3 family.</text>
</comment>
<evidence type="ECO:0000256" key="3">
    <source>
        <dbReference type="ARBA" id="ARBA00022475"/>
    </source>
</evidence>
<dbReference type="GO" id="GO:0009246">
    <property type="term" value="P:enterobacterial common antigen biosynthetic process"/>
    <property type="evidence" value="ECO:0007669"/>
    <property type="project" value="TreeGrafter"/>
</dbReference>
<dbReference type="OrthoDB" id="265992at2"/>
<dbReference type="PANTHER" id="PTHR40074:SF2">
    <property type="entry name" value="O-ACETYLTRANSFERASE WECH"/>
    <property type="match status" value="1"/>
</dbReference>
<evidence type="ECO:0000256" key="1">
    <source>
        <dbReference type="ARBA" id="ARBA00004651"/>
    </source>
</evidence>
<dbReference type="STRING" id="596152.DesU5LDRAFT_1847"/>
<feature type="transmembrane region" description="Helical" evidence="7">
    <location>
        <begin position="218"/>
        <end position="236"/>
    </location>
</feature>
<comment type="subcellular location">
    <subcellularLocation>
        <location evidence="1">Cell membrane</location>
        <topology evidence="1">Multi-pass membrane protein</topology>
    </subcellularLocation>
</comment>
<evidence type="ECO:0000256" key="7">
    <source>
        <dbReference type="SAM" id="Phobius"/>
    </source>
</evidence>
<dbReference type="Pfam" id="PF01757">
    <property type="entry name" value="Acyl_transf_3"/>
    <property type="match status" value="1"/>
</dbReference>
<evidence type="ECO:0000259" key="8">
    <source>
        <dbReference type="Pfam" id="PF01757"/>
    </source>
</evidence>
<dbReference type="HOGENOM" id="CLU_054154_0_0_7"/>
<feature type="transmembrane region" description="Helical" evidence="7">
    <location>
        <begin position="161"/>
        <end position="181"/>
    </location>
</feature>
<feature type="transmembrane region" description="Helical" evidence="7">
    <location>
        <begin position="62"/>
        <end position="84"/>
    </location>
</feature>
<dbReference type="GO" id="GO:0005886">
    <property type="term" value="C:plasma membrane"/>
    <property type="evidence" value="ECO:0007669"/>
    <property type="project" value="UniProtKB-SubCell"/>
</dbReference>
<accession>I2Q168</accession>
<keyword evidence="3" id="KW-1003">Cell membrane</keyword>
<evidence type="ECO:0000256" key="4">
    <source>
        <dbReference type="ARBA" id="ARBA00022692"/>
    </source>
</evidence>
<dbReference type="EMBL" id="JH600068">
    <property type="protein sequence ID" value="EIG53524.1"/>
    <property type="molecule type" value="Genomic_DNA"/>
</dbReference>
<evidence type="ECO:0000313" key="9">
    <source>
        <dbReference type="EMBL" id="EIG53524.1"/>
    </source>
</evidence>
<feature type="transmembrane region" description="Helical" evidence="7">
    <location>
        <begin position="248"/>
        <end position="270"/>
    </location>
</feature>
<feature type="transmembrane region" description="Helical" evidence="7">
    <location>
        <begin position="21"/>
        <end position="42"/>
    </location>
</feature>